<dbReference type="Gene3D" id="3.40.630.30">
    <property type="match status" value="1"/>
</dbReference>
<evidence type="ECO:0000259" key="3">
    <source>
        <dbReference type="PROSITE" id="PS51186"/>
    </source>
</evidence>
<dbReference type="InterPro" id="IPR016181">
    <property type="entry name" value="Acyl_CoA_acyltransferase"/>
</dbReference>
<dbReference type="InterPro" id="IPR000182">
    <property type="entry name" value="GNAT_dom"/>
</dbReference>
<dbReference type="PANTHER" id="PTHR43800:SF1">
    <property type="entry name" value="PEPTIDYL-LYSINE N-ACETYLTRANSFERASE YJAB"/>
    <property type="match status" value="1"/>
</dbReference>
<keyword evidence="1 4" id="KW-0808">Transferase</keyword>
<gene>
    <name evidence="4" type="ORF">ABIE19_001957</name>
</gene>
<dbReference type="GO" id="GO:0016746">
    <property type="term" value="F:acyltransferase activity"/>
    <property type="evidence" value="ECO:0007669"/>
    <property type="project" value="UniProtKB-KW"/>
</dbReference>
<dbReference type="PROSITE" id="PS51186">
    <property type="entry name" value="GNAT"/>
    <property type="match status" value="1"/>
</dbReference>
<evidence type="ECO:0000313" key="5">
    <source>
        <dbReference type="Proteomes" id="UP001549313"/>
    </source>
</evidence>
<dbReference type="Proteomes" id="UP001549313">
    <property type="component" value="Unassembled WGS sequence"/>
</dbReference>
<dbReference type="Pfam" id="PF00583">
    <property type="entry name" value="Acetyltransf_1"/>
    <property type="match status" value="1"/>
</dbReference>
<name>A0ABV2RDM6_9CAUL</name>
<protein>
    <submittedName>
        <fullName evidence="4">Acetyltransferase</fullName>
        <ecNumber evidence="4">2.3.1.-</ecNumber>
    </submittedName>
</protein>
<evidence type="ECO:0000256" key="1">
    <source>
        <dbReference type="ARBA" id="ARBA00022679"/>
    </source>
</evidence>
<sequence length="147" mass="15898">MIRPLTPEDAPALTAVWRRAVEATHDFLTPKAIDDIEKDVAAWLSSGDPGLWAFEEGGRPVAFLGLSGDELAALFVDPALHRAGVGRQLVDHAVERGARRLSVNQANPGALAFYERMGFHAVGRAETDDAGRPYPLILMALSSQDRP</sequence>
<dbReference type="EMBL" id="JBEPTF010000002">
    <property type="protein sequence ID" value="MET4684027.1"/>
    <property type="molecule type" value="Genomic_DNA"/>
</dbReference>
<dbReference type="CDD" id="cd04301">
    <property type="entry name" value="NAT_SF"/>
    <property type="match status" value="1"/>
</dbReference>
<accession>A0ABV2RDM6</accession>
<keyword evidence="5" id="KW-1185">Reference proteome</keyword>
<feature type="domain" description="N-acetyltransferase" evidence="3">
    <location>
        <begin position="1"/>
        <end position="141"/>
    </location>
</feature>
<organism evidence="4 5">
    <name type="scientific">Brevundimonas faecalis</name>
    <dbReference type="NCBI Taxonomy" id="947378"/>
    <lineage>
        <taxon>Bacteria</taxon>
        <taxon>Pseudomonadati</taxon>
        <taxon>Pseudomonadota</taxon>
        <taxon>Alphaproteobacteria</taxon>
        <taxon>Caulobacterales</taxon>
        <taxon>Caulobacteraceae</taxon>
        <taxon>Brevundimonas</taxon>
    </lineage>
</organism>
<evidence type="ECO:0000256" key="2">
    <source>
        <dbReference type="ARBA" id="ARBA00023315"/>
    </source>
</evidence>
<reference evidence="4 5" key="1">
    <citation type="submission" date="2024-06" db="EMBL/GenBank/DDBJ databases">
        <title>Sorghum-associated microbial communities from plants grown in Nebraska, USA.</title>
        <authorList>
            <person name="Schachtman D."/>
        </authorList>
    </citation>
    <scope>NUCLEOTIDE SEQUENCE [LARGE SCALE GENOMIC DNA]</scope>
    <source>
        <strain evidence="4 5">2814</strain>
    </source>
</reference>
<dbReference type="EC" id="2.3.1.-" evidence="4"/>
<proteinExistence type="predicted"/>
<keyword evidence="2 4" id="KW-0012">Acyltransferase</keyword>
<dbReference type="PANTHER" id="PTHR43800">
    <property type="entry name" value="PEPTIDYL-LYSINE N-ACETYLTRANSFERASE YJAB"/>
    <property type="match status" value="1"/>
</dbReference>
<evidence type="ECO:0000313" key="4">
    <source>
        <dbReference type="EMBL" id="MET4684027.1"/>
    </source>
</evidence>
<comment type="caution">
    <text evidence="4">The sequence shown here is derived from an EMBL/GenBank/DDBJ whole genome shotgun (WGS) entry which is preliminary data.</text>
</comment>
<dbReference type="SUPFAM" id="SSF55729">
    <property type="entry name" value="Acyl-CoA N-acyltransferases (Nat)"/>
    <property type="match status" value="1"/>
</dbReference>